<gene>
    <name evidence="10" type="ORF">HNR11_000993</name>
</gene>
<evidence type="ECO:0000256" key="3">
    <source>
        <dbReference type="ARBA" id="ARBA00022519"/>
    </source>
</evidence>
<feature type="transmembrane region" description="Helical" evidence="8">
    <location>
        <begin position="7"/>
        <end position="24"/>
    </location>
</feature>
<feature type="transmembrane region" description="Helical" evidence="8">
    <location>
        <begin position="311"/>
        <end position="336"/>
    </location>
</feature>
<protein>
    <submittedName>
        <fullName evidence="10">TRAP-type C4-dicarboxylate transport system permease large subunit</fullName>
    </submittedName>
</protein>
<dbReference type="EMBL" id="JACCFQ010000001">
    <property type="protein sequence ID" value="NYJ16459.1"/>
    <property type="molecule type" value="Genomic_DNA"/>
</dbReference>
<dbReference type="InterPro" id="IPR010656">
    <property type="entry name" value="DctM"/>
</dbReference>
<feature type="compositionally biased region" description="Low complexity" evidence="7">
    <location>
        <begin position="234"/>
        <end position="244"/>
    </location>
</feature>
<dbReference type="PIRSF" id="PIRSF006066">
    <property type="entry name" value="HI0050"/>
    <property type="match status" value="1"/>
</dbReference>
<evidence type="ECO:0000256" key="8">
    <source>
        <dbReference type="SAM" id="Phobius"/>
    </source>
</evidence>
<keyword evidence="2" id="KW-1003">Cell membrane</keyword>
<evidence type="ECO:0000256" key="7">
    <source>
        <dbReference type="SAM" id="MobiDB-lite"/>
    </source>
</evidence>
<evidence type="ECO:0000256" key="5">
    <source>
        <dbReference type="ARBA" id="ARBA00022989"/>
    </source>
</evidence>
<dbReference type="InterPro" id="IPR004681">
    <property type="entry name" value="TRAP_DctM"/>
</dbReference>
<feature type="transmembrane region" description="Helical" evidence="8">
    <location>
        <begin position="436"/>
        <end position="457"/>
    </location>
</feature>
<dbReference type="GO" id="GO:0022857">
    <property type="term" value="F:transmembrane transporter activity"/>
    <property type="evidence" value="ECO:0007669"/>
    <property type="project" value="TreeGrafter"/>
</dbReference>
<feature type="transmembrane region" description="Helical" evidence="8">
    <location>
        <begin position="255"/>
        <end position="276"/>
    </location>
</feature>
<comment type="subcellular location">
    <subcellularLocation>
        <location evidence="1">Cell inner membrane</location>
        <topology evidence="1">Multi-pass membrane protein</topology>
    </subcellularLocation>
</comment>
<keyword evidence="6 8" id="KW-0472">Membrane</keyword>
<keyword evidence="5 8" id="KW-1133">Transmembrane helix</keyword>
<evidence type="ECO:0000313" key="10">
    <source>
        <dbReference type="EMBL" id="NYJ16459.1"/>
    </source>
</evidence>
<evidence type="ECO:0000259" key="9">
    <source>
        <dbReference type="Pfam" id="PF06808"/>
    </source>
</evidence>
<feature type="transmembrane region" description="Helical" evidence="8">
    <location>
        <begin position="139"/>
        <end position="167"/>
    </location>
</feature>
<dbReference type="PANTHER" id="PTHR33362">
    <property type="entry name" value="SIALIC ACID TRAP TRANSPORTER PERMEASE PROTEIN SIAT-RELATED"/>
    <property type="match status" value="1"/>
</dbReference>
<feature type="transmembrane region" description="Helical" evidence="8">
    <location>
        <begin position="356"/>
        <end position="386"/>
    </location>
</feature>
<organism evidence="10 11">
    <name type="scientific">Nesterenkonia sandarakina</name>
    <dbReference type="NCBI Taxonomy" id="272918"/>
    <lineage>
        <taxon>Bacteria</taxon>
        <taxon>Bacillati</taxon>
        <taxon>Actinomycetota</taxon>
        <taxon>Actinomycetes</taxon>
        <taxon>Micrococcales</taxon>
        <taxon>Micrococcaceae</taxon>
        <taxon>Nesterenkonia</taxon>
    </lineage>
</organism>
<evidence type="ECO:0000313" key="11">
    <source>
        <dbReference type="Proteomes" id="UP000560069"/>
    </source>
</evidence>
<evidence type="ECO:0000256" key="4">
    <source>
        <dbReference type="ARBA" id="ARBA00022692"/>
    </source>
</evidence>
<evidence type="ECO:0000256" key="1">
    <source>
        <dbReference type="ARBA" id="ARBA00004429"/>
    </source>
</evidence>
<reference evidence="10 11" key="1">
    <citation type="submission" date="2020-07" db="EMBL/GenBank/DDBJ databases">
        <title>Sequencing the genomes of 1000 actinobacteria strains.</title>
        <authorList>
            <person name="Klenk H.-P."/>
        </authorList>
    </citation>
    <scope>NUCLEOTIDE SEQUENCE [LARGE SCALE GENOMIC DNA]</scope>
    <source>
        <strain evidence="10 11">DSM 15664</strain>
    </source>
</reference>
<feature type="region of interest" description="Disordered" evidence="7">
    <location>
        <begin position="213"/>
        <end position="244"/>
    </location>
</feature>
<proteinExistence type="predicted"/>
<keyword evidence="11" id="KW-1185">Reference proteome</keyword>
<dbReference type="PANTHER" id="PTHR33362:SF5">
    <property type="entry name" value="C4-DICARBOXYLATE TRAP TRANSPORTER LARGE PERMEASE PROTEIN DCTM"/>
    <property type="match status" value="1"/>
</dbReference>
<feature type="transmembrane region" description="Helical" evidence="8">
    <location>
        <begin position="60"/>
        <end position="82"/>
    </location>
</feature>
<dbReference type="GO" id="GO:0005886">
    <property type="term" value="C:plasma membrane"/>
    <property type="evidence" value="ECO:0007669"/>
    <property type="project" value="UniProtKB-SubCell"/>
</dbReference>
<feature type="domain" description="TRAP C4-dicarboxylate transport system permease DctM subunit" evidence="9">
    <location>
        <begin position="13"/>
        <end position="460"/>
    </location>
</feature>
<accession>A0A7Z0J352</accession>
<feature type="transmembrane region" description="Helical" evidence="8">
    <location>
        <begin position="179"/>
        <end position="203"/>
    </location>
</feature>
<sequence>MTTETIVALIVVLIAFLGLLAIRLHVGLSLMIAGALGIVMLLSTDAALSTVANQPYSTAASYTLTVIPLFILMGVFAVHARLAEAGFDAATRALVKVPGGPALASLTGSGFFAAVTGSSVATVATMARVSTDAILKAGYGIRLAAGVVCAGGTLGVLIPPSIILVLYAVVTGVSIGPMLLAGIGPGLLTILAYAVTIVLLVLIGRRRQKRTQTGVSTSDARGLDLGSDTSEVTGPGAAGLPASPAARPEKPNFDVMGLLFLAVIFLVSIGTIYMGVATPTEAASFGAMAALLILLIRTRPPKWLSVVRDSLTEAVGLTAMTFLLMVGAGVFTYFLAFSGVSRALVDTVVDADMSPYVVLICCLLLLLPLGMFLDGVSMILIAAPLLHPILSAYGFEEIWIGILVVKVAEMALITPPVGMNAFVYSGSVPEAGLGTIFRGIAPFIIADVVVVAVLIMVPEIVTFLPEYSAAE</sequence>
<feature type="transmembrane region" description="Helical" evidence="8">
    <location>
        <begin position="398"/>
        <end position="424"/>
    </location>
</feature>
<feature type="transmembrane region" description="Helical" evidence="8">
    <location>
        <begin position="102"/>
        <end position="127"/>
    </location>
</feature>
<evidence type="ECO:0000256" key="6">
    <source>
        <dbReference type="ARBA" id="ARBA00023136"/>
    </source>
</evidence>
<dbReference type="RefSeq" id="WP_179441391.1">
    <property type="nucleotide sequence ID" value="NZ_BAAALK010000006.1"/>
</dbReference>
<dbReference type="AlphaFoldDB" id="A0A7Z0J352"/>
<evidence type="ECO:0000256" key="2">
    <source>
        <dbReference type="ARBA" id="ARBA00022475"/>
    </source>
</evidence>
<comment type="caution">
    <text evidence="10">The sequence shown here is derived from an EMBL/GenBank/DDBJ whole genome shotgun (WGS) entry which is preliminary data.</text>
</comment>
<keyword evidence="3" id="KW-0997">Cell inner membrane</keyword>
<dbReference type="Proteomes" id="UP000560069">
    <property type="component" value="Unassembled WGS sequence"/>
</dbReference>
<dbReference type="Pfam" id="PF06808">
    <property type="entry name" value="DctM"/>
    <property type="match status" value="1"/>
</dbReference>
<name>A0A7Z0J352_9MICC</name>
<feature type="transmembrane region" description="Helical" evidence="8">
    <location>
        <begin position="30"/>
        <end position="48"/>
    </location>
</feature>
<keyword evidence="4 8" id="KW-0812">Transmembrane</keyword>